<keyword evidence="1" id="KW-0805">Transcription regulation</keyword>
<dbReference type="SMART" id="SM00346">
    <property type="entry name" value="HTH_ICLR"/>
    <property type="match status" value="1"/>
</dbReference>
<dbReference type="InterPro" id="IPR005471">
    <property type="entry name" value="Tscrpt_reg_IclR_N"/>
</dbReference>
<dbReference type="Gene3D" id="3.30.450.40">
    <property type="match status" value="1"/>
</dbReference>
<dbReference type="InterPro" id="IPR029016">
    <property type="entry name" value="GAF-like_dom_sf"/>
</dbReference>
<feature type="domain" description="IclR-ED" evidence="5">
    <location>
        <begin position="69"/>
        <end position="257"/>
    </location>
</feature>
<dbReference type="PROSITE" id="PS51077">
    <property type="entry name" value="HTH_ICLR"/>
    <property type="match status" value="1"/>
</dbReference>
<keyword evidence="3" id="KW-0804">Transcription</keyword>
<dbReference type="PANTHER" id="PTHR30136:SF23">
    <property type="entry name" value="DNA-BINDING TRANSCRIPTIONAL ACTIVATOR MHPR"/>
    <property type="match status" value="1"/>
</dbReference>
<dbReference type="KEGG" id="nre:BES08_22410"/>
<evidence type="ECO:0000259" key="4">
    <source>
        <dbReference type="PROSITE" id="PS51077"/>
    </source>
</evidence>
<dbReference type="Pfam" id="PF09339">
    <property type="entry name" value="HTH_IclR"/>
    <property type="match status" value="1"/>
</dbReference>
<dbReference type="EMBL" id="CP017076">
    <property type="protein sequence ID" value="AOR79559.1"/>
    <property type="molecule type" value="Genomic_DNA"/>
</dbReference>
<dbReference type="PROSITE" id="PS51078">
    <property type="entry name" value="ICLR_ED"/>
    <property type="match status" value="1"/>
</dbReference>
<organism evidence="6 7">
    <name type="scientific">Novosphingobium resinovorum</name>
    <dbReference type="NCBI Taxonomy" id="158500"/>
    <lineage>
        <taxon>Bacteria</taxon>
        <taxon>Pseudomonadati</taxon>
        <taxon>Pseudomonadota</taxon>
        <taxon>Alphaproteobacteria</taxon>
        <taxon>Sphingomonadales</taxon>
        <taxon>Sphingomonadaceae</taxon>
        <taxon>Novosphingobium</taxon>
    </lineage>
</organism>
<protein>
    <submittedName>
        <fullName evidence="6">IclR family transcriptional regulator</fullName>
    </submittedName>
</protein>
<keyword evidence="6" id="KW-0614">Plasmid</keyword>
<sequence length="269" mass="30075">MERGVPIRAVCRAISILQEINQMGSLSMMQISKRGRIPYPTACRIVQTLMHEGLIEQEPARKFYRPTALVQSLSQGFQADSFLVEHSRRHLRALTHKIGWPVSLTVRIGTHMVVRDSTHADTSLTFERYYPGFRLPLMDCASGRVCLAHMTPEQLDRVMDWVSLVGSPSEQDLTAYVSVNTLNKIREEGYAAIGWGQHNLTPGKTSSVAVPIFRDGQFEAALTMIYFAAAMKQGEAVERHLAELKATAAAITEEINCTELPDMEFPVLN</sequence>
<dbReference type="OrthoDB" id="7182119at2"/>
<dbReference type="Proteomes" id="UP000094626">
    <property type="component" value="Plasmid pSA1"/>
</dbReference>
<name>A0A1D8ABT2_9SPHN</name>
<reference evidence="7" key="1">
    <citation type="journal article" date="2017" name="J. Biotechnol.">
        <title>Complete genome sequence of Novosphingobium resinovorum SA1, a versatile xenobiotic-degrading bacterium capable of utilizing sulfanilic acid.</title>
        <authorList>
            <person name="Hegedus B."/>
            <person name="Kos P.B."/>
            <person name="Balint B."/>
            <person name="Maroti G."/>
            <person name="Gan H.M."/>
            <person name="Perei K."/>
            <person name="Rakhely G."/>
        </authorList>
    </citation>
    <scope>NUCLEOTIDE SEQUENCE [LARGE SCALE GENOMIC DNA]</scope>
    <source>
        <strain evidence="7">SA1</strain>
    </source>
</reference>
<evidence type="ECO:0000256" key="1">
    <source>
        <dbReference type="ARBA" id="ARBA00023015"/>
    </source>
</evidence>
<dbReference type="AlphaFoldDB" id="A0A1D8ABT2"/>
<accession>A0A1D8ABT2</accession>
<evidence type="ECO:0000259" key="5">
    <source>
        <dbReference type="PROSITE" id="PS51078"/>
    </source>
</evidence>
<dbReference type="GO" id="GO:0003677">
    <property type="term" value="F:DNA binding"/>
    <property type="evidence" value="ECO:0007669"/>
    <property type="project" value="UniProtKB-KW"/>
</dbReference>
<evidence type="ECO:0000256" key="2">
    <source>
        <dbReference type="ARBA" id="ARBA00023125"/>
    </source>
</evidence>
<evidence type="ECO:0000313" key="6">
    <source>
        <dbReference type="EMBL" id="AOR79559.1"/>
    </source>
</evidence>
<dbReference type="Pfam" id="PF01614">
    <property type="entry name" value="IclR_C"/>
    <property type="match status" value="1"/>
</dbReference>
<dbReference type="RefSeq" id="WP_036529004.1">
    <property type="nucleotide sequence ID" value="NZ_BSFC01000030.1"/>
</dbReference>
<dbReference type="InterPro" id="IPR014757">
    <property type="entry name" value="Tscrpt_reg_IclR_C"/>
</dbReference>
<proteinExistence type="predicted"/>
<dbReference type="InterPro" id="IPR036390">
    <property type="entry name" value="WH_DNA-bd_sf"/>
</dbReference>
<evidence type="ECO:0000256" key="3">
    <source>
        <dbReference type="ARBA" id="ARBA00023163"/>
    </source>
</evidence>
<dbReference type="InterPro" id="IPR036388">
    <property type="entry name" value="WH-like_DNA-bd_sf"/>
</dbReference>
<keyword evidence="7" id="KW-1185">Reference proteome</keyword>
<dbReference type="Gene3D" id="1.10.10.10">
    <property type="entry name" value="Winged helix-like DNA-binding domain superfamily/Winged helix DNA-binding domain"/>
    <property type="match status" value="1"/>
</dbReference>
<keyword evidence="2" id="KW-0238">DNA-binding</keyword>
<gene>
    <name evidence="6" type="ORF">BES08_22410</name>
</gene>
<dbReference type="SUPFAM" id="SSF46785">
    <property type="entry name" value="Winged helix' DNA-binding domain"/>
    <property type="match status" value="1"/>
</dbReference>
<dbReference type="PANTHER" id="PTHR30136">
    <property type="entry name" value="HELIX-TURN-HELIX TRANSCRIPTIONAL REGULATOR, ICLR FAMILY"/>
    <property type="match status" value="1"/>
</dbReference>
<dbReference type="GO" id="GO:0003700">
    <property type="term" value="F:DNA-binding transcription factor activity"/>
    <property type="evidence" value="ECO:0007669"/>
    <property type="project" value="TreeGrafter"/>
</dbReference>
<geneLocation type="plasmid" evidence="6 7">
    <name>pSA1</name>
</geneLocation>
<dbReference type="SUPFAM" id="SSF55781">
    <property type="entry name" value="GAF domain-like"/>
    <property type="match status" value="1"/>
</dbReference>
<feature type="domain" description="HTH iclR-type" evidence="4">
    <location>
        <begin position="7"/>
        <end position="68"/>
    </location>
</feature>
<dbReference type="InterPro" id="IPR050707">
    <property type="entry name" value="HTH_MetabolicPath_Reg"/>
</dbReference>
<evidence type="ECO:0000313" key="7">
    <source>
        <dbReference type="Proteomes" id="UP000094626"/>
    </source>
</evidence>
<dbReference type="GO" id="GO:0045892">
    <property type="term" value="P:negative regulation of DNA-templated transcription"/>
    <property type="evidence" value="ECO:0007669"/>
    <property type="project" value="TreeGrafter"/>
</dbReference>